<evidence type="ECO:0000256" key="5">
    <source>
        <dbReference type="PROSITE-ProRule" id="PRU01248"/>
    </source>
</evidence>
<name>A0ABS9KHZ6_9BACT</name>
<evidence type="ECO:0000256" key="2">
    <source>
        <dbReference type="ARBA" id="ARBA00022908"/>
    </source>
</evidence>
<organism evidence="8 9">
    <name type="scientific">Rhodohalobacter sulfatireducens</name>
    <dbReference type="NCBI Taxonomy" id="2911366"/>
    <lineage>
        <taxon>Bacteria</taxon>
        <taxon>Pseudomonadati</taxon>
        <taxon>Balneolota</taxon>
        <taxon>Balneolia</taxon>
        <taxon>Balneolales</taxon>
        <taxon>Balneolaceae</taxon>
        <taxon>Rhodohalobacter</taxon>
    </lineage>
</organism>
<dbReference type="Pfam" id="PF00589">
    <property type="entry name" value="Phage_integrase"/>
    <property type="match status" value="1"/>
</dbReference>
<accession>A0ABS9KHZ6</accession>
<sequence length="318" mass="36942">MPKKLLTRLKEEIRRRNYSYSTEKNYVRWVVRYIRYHDTTHPKKLNEKDVTAFLTYLANEANVAASTQNQALSAIIFLYKNILETPLERLKNFKRARRPKHLPVVLSEKEALTIIEYIEGVENLIISLLYGSGLRISEALGLRILDIDFGLNQIIVRNGKGLKDRVTMLPELVKESLKTQILKVKHLQKMDLEKGFGKTILPKALSRKYPNAAKELKWQYLFPSKVRRVDPRSGVRHRYHISPRTVRRALKKALSKYSIQKHVTPHTFRHSFATHLLKNGYDIRTVQELLGHKSVKTTMIYTHVLNKGGKGVKSPLDR</sequence>
<dbReference type="PROSITE" id="PS51900">
    <property type="entry name" value="CB"/>
    <property type="match status" value="1"/>
</dbReference>
<keyword evidence="3 5" id="KW-0238">DNA-binding</keyword>
<dbReference type="PANTHER" id="PTHR30349:SF64">
    <property type="entry name" value="PROPHAGE INTEGRASE INTD-RELATED"/>
    <property type="match status" value="1"/>
</dbReference>
<proteinExistence type="inferred from homology"/>
<reference evidence="8" key="2">
    <citation type="submission" date="2024-05" db="EMBL/GenBank/DDBJ databases">
        <title>Rhodohalobacter halophilus gen. nov., sp. nov., a moderately halophilic member of the family Balneolaceae.</title>
        <authorList>
            <person name="Xia J."/>
        </authorList>
    </citation>
    <scope>NUCLEOTIDE SEQUENCE</scope>
    <source>
        <strain evidence="8">WB101</strain>
    </source>
</reference>
<keyword evidence="4" id="KW-0233">DNA recombination</keyword>
<dbReference type="EMBL" id="JAKLWS010000033">
    <property type="protein sequence ID" value="MCG2590461.1"/>
    <property type="molecule type" value="Genomic_DNA"/>
</dbReference>
<dbReference type="PROSITE" id="PS51898">
    <property type="entry name" value="TYR_RECOMBINASE"/>
    <property type="match status" value="1"/>
</dbReference>
<dbReference type="InterPro" id="IPR010998">
    <property type="entry name" value="Integrase_recombinase_N"/>
</dbReference>
<keyword evidence="2" id="KW-0229">DNA integration</keyword>
<evidence type="ECO:0000256" key="4">
    <source>
        <dbReference type="ARBA" id="ARBA00023172"/>
    </source>
</evidence>
<dbReference type="InterPro" id="IPR044068">
    <property type="entry name" value="CB"/>
</dbReference>
<gene>
    <name evidence="8" type="ORF">L6773_17930</name>
</gene>
<dbReference type="PANTHER" id="PTHR30349">
    <property type="entry name" value="PHAGE INTEGRASE-RELATED"/>
    <property type="match status" value="1"/>
</dbReference>
<feature type="domain" description="Tyr recombinase" evidence="6">
    <location>
        <begin position="101"/>
        <end position="314"/>
    </location>
</feature>
<dbReference type="Pfam" id="PF13495">
    <property type="entry name" value="Phage_int_SAM_4"/>
    <property type="match status" value="1"/>
</dbReference>
<dbReference type="InterPro" id="IPR013762">
    <property type="entry name" value="Integrase-like_cat_sf"/>
</dbReference>
<evidence type="ECO:0000256" key="3">
    <source>
        <dbReference type="ARBA" id="ARBA00023125"/>
    </source>
</evidence>
<dbReference type="Proteomes" id="UP001165366">
    <property type="component" value="Unassembled WGS sequence"/>
</dbReference>
<evidence type="ECO:0000256" key="1">
    <source>
        <dbReference type="ARBA" id="ARBA00008857"/>
    </source>
</evidence>
<comment type="caution">
    <text evidence="8">The sequence shown here is derived from an EMBL/GenBank/DDBJ whole genome shotgun (WGS) entry which is preliminary data.</text>
</comment>
<dbReference type="InterPro" id="IPR050090">
    <property type="entry name" value="Tyrosine_recombinase_XerCD"/>
</dbReference>
<reference evidence="8" key="1">
    <citation type="submission" date="2022-01" db="EMBL/GenBank/DDBJ databases">
        <authorList>
            <person name="Wang Y."/>
        </authorList>
    </citation>
    <scope>NUCLEOTIDE SEQUENCE</scope>
    <source>
        <strain evidence="8">WB101</strain>
    </source>
</reference>
<dbReference type="InterPro" id="IPR011010">
    <property type="entry name" value="DNA_brk_join_enz"/>
</dbReference>
<dbReference type="Gene3D" id="1.10.150.130">
    <property type="match status" value="1"/>
</dbReference>
<feature type="domain" description="Core-binding (CB)" evidence="7">
    <location>
        <begin position="1"/>
        <end position="83"/>
    </location>
</feature>
<evidence type="ECO:0000313" key="8">
    <source>
        <dbReference type="EMBL" id="MCG2590461.1"/>
    </source>
</evidence>
<protein>
    <submittedName>
        <fullName evidence="8">Integron integrase</fullName>
    </submittedName>
</protein>
<dbReference type="Gene3D" id="1.10.443.10">
    <property type="entry name" value="Intergrase catalytic core"/>
    <property type="match status" value="1"/>
</dbReference>
<evidence type="ECO:0000259" key="6">
    <source>
        <dbReference type="PROSITE" id="PS51898"/>
    </source>
</evidence>
<dbReference type="SUPFAM" id="SSF56349">
    <property type="entry name" value="DNA breaking-rejoining enzymes"/>
    <property type="match status" value="1"/>
</dbReference>
<dbReference type="NCBIfam" id="TIGR02249">
    <property type="entry name" value="integrase_gron"/>
    <property type="match status" value="1"/>
</dbReference>
<dbReference type="InterPro" id="IPR004107">
    <property type="entry name" value="Integrase_SAM-like_N"/>
</dbReference>
<dbReference type="InterPro" id="IPR002104">
    <property type="entry name" value="Integrase_catalytic"/>
</dbReference>
<comment type="similarity">
    <text evidence="1">Belongs to the 'phage' integrase family.</text>
</comment>
<evidence type="ECO:0000259" key="7">
    <source>
        <dbReference type="PROSITE" id="PS51900"/>
    </source>
</evidence>
<dbReference type="InterPro" id="IPR011946">
    <property type="entry name" value="Integrase_integron-type"/>
</dbReference>
<evidence type="ECO:0000313" key="9">
    <source>
        <dbReference type="Proteomes" id="UP001165366"/>
    </source>
</evidence>
<keyword evidence="9" id="KW-1185">Reference proteome</keyword>
<dbReference type="RefSeq" id="WP_237855868.1">
    <property type="nucleotide sequence ID" value="NZ_JAKLWS010000033.1"/>
</dbReference>